<comment type="caution">
    <text evidence="4">The sequence shown here is derived from an EMBL/GenBank/DDBJ whole genome shotgun (WGS) entry which is preliminary data.</text>
</comment>
<dbReference type="InterPro" id="IPR007730">
    <property type="entry name" value="SPOR-like_dom"/>
</dbReference>
<name>A0ABT5U894_9GAMM</name>
<evidence type="ECO:0000259" key="3">
    <source>
        <dbReference type="PROSITE" id="PS51724"/>
    </source>
</evidence>
<dbReference type="Pfam" id="PF05036">
    <property type="entry name" value="SPOR"/>
    <property type="match status" value="1"/>
</dbReference>
<feature type="transmembrane region" description="Helical" evidence="2">
    <location>
        <begin position="32"/>
        <end position="49"/>
    </location>
</feature>
<accession>A0ABT5U894</accession>
<feature type="region of interest" description="Disordered" evidence="1">
    <location>
        <begin position="1"/>
        <end position="25"/>
    </location>
</feature>
<sequence length="211" mass="23163">MAQANRKTKNSSPKRGASKKKPAASKSAMPPWMWLFTGVVVGLFIALLFKLAPNAIDLKQAVANNSPSRQPAQEKSANSQQPTKAVFDFYTILTENETIVSDPAPAKPKPAPKPTVNQENNKPEKPVQPKPSANESYVLQAGSFRNKTDADRRRAQLILMGLSAQTQKVNIKNGETWFRVQVGPFKTKDKLGKAKTLLASNKIDSLAVRIR</sequence>
<keyword evidence="2" id="KW-1133">Transmembrane helix</keyword>
<organism evidence="4 5">
    <name type="scientific">Spartinivicinus poritis</name>
    <dbReference type="NCBI Taxonomy" id="2994640"/>
    <lineage>
        <taxon>Bacteria</taxon>
        <taxon>Pseudomonadati</taxon>
        <taxon>Pseudomonadota</taxon>
        <taxon>Gammaproteobacteria</taxon>
        <taxon>Oceanospirillales</taxon>
        <taxon>Zooshikellaceae</taxon>
        <taxon>Spartinivicinus</taxon>
    </lineage>
</organism>
<evidence type="ECO:0000313" key="4">
    <source>
        <dbReference type="EMBL" id="MDE1461757.1"/>
    </source>
</evidence>
<feature type="domain" description="SPOR" evidence="3">
    <location>
        <begin position="131"/>
        <end position="211"/>
    </location>
</feature>
<reference evidence="4 5" key="1">
    <citation type="submission" date="2022-11" db="EMBL/GenBank/DDBJ databases">
        <title>Spartinivicinus poritis sp. nov., isolated from scleractinian coral Porites lutea.</title>
        <authorList>
            <person name="Zhang G."/>
            <person name="Cai L."/>
            <person name="Wei Q."/>
        </authorList>
    </citation>
    <scope>NUCLEOTIDE SEQUENCE [LARGE SCALE GENOMIC DNA]</scope>
    <source>
        <strain evidence="4 5">A2-2</strain>
    </source>
</reference>
<dbReference type="InterPro" id="IPR036680">
    <property type="entry name" value="SPOR-like_sf"/>
</dbReference>
<dbReference type="PANTHER" id="PTHR38687:SF1">
    <property type="entry name" value="CELL DIVISION PROTEIN DEDD"/>
    <property type="match status" value="1"/>
</dbReference>
<evidence type="ECO:0000313" key="5">
    <source>
        <dbReference type="Proteomes" id="UP001528823"/>
    </source>
</evidence>
<gene>
    <name evidence="4" type="ORF">ORQ98_07230</name>
</gene>
<dbReference type="InterPro" id="IPR052521">
    <property type="entry name" value="Cell_div_SPOR-domain"/>
</dbReference>
<evidence type="ECO:0000256" key="1">
    <source>
        <dbReference type="SAM" id="MobiDB-lite"/>
    </source>
</evidence>
<dbReference type="Proteomes" id="UP001528823">
    <property type="component" value="Unassembled WGS sequence"/>
</dbReference>
<dbReference type="SUPFAM" id="SSF110997">
    <property type="entry name" value="Sporulation related repeat"/>
    <property type="match status" value="1"/>
</dbReference>
<dbReference type="Gene3D" id="3.30.70.1070">
    <property type="entry name" value="Sporulation related repeat"/>
    <property type="match status" value="1"/>
</dbReference>
<keyword evidence="2" id="KW-0472">Membrane</keyword>
<feature type="region of interest" description="Disordered" evidence="1">
    <location>
        <begin position="100"/>
        <end position="134"/>
    </location>
</feature>
<keyword evidence="5" id="KW-1185">Reference proteome</keyword>
<dbReference type="PANTHER" id="PTHR38687">
    <property type="entry name" value="CELL DIVISION PROTEIN DEDD-RELATED"/>
    <property type="match status" value="1"/>
</dbReference>
<protein>
    <submittedName>
        <fullName evidence="4">SPOR domain-containing protein</fullName>
    </submittedName>
</protein>
<keyword evidence="2" id="KW-0812">Transmembrane</keyword>
<dbReference type="PROSITE" id="PS51724">
    <property type="entry name" value="SPOR"/>
    <property type="match status" value="1"/>
</dbReference>
<evidence type="ECO:0000256" key="2">
    <source>
        <dbReference type="SAM" id="Phobius"/>
    </source>
</evidence>
<proteinExistence type="predicted"/>
<dbReference type="RefSeq" id="WP_274688114.1">
    <property type="nucleotide sequence ID" value="NZ_JAPMOU010000006.1"/>
</dbReference>
<dbReference type="EMBL" id="JAPMOU010000006">
    <property type="protein sequence ID" value="MDE1461757.1"/>
    <property type="molecule type" value="Genomic_DNA"/>
</dbReference>